<organism evidence="16 17">
    <name type="scientific">Anguilla anguilla</name>
    <name type="common">European freshwater eel</name>
    <name type="synonym">Muraena anguilla</name>
    <dbReference type="NCBI Taxonomy" id="7936"/>
    <lineage>
        <taxon>Eukaryota</taxon>
        <taxon>Metazoa</taxon>
        <taxon>Chordata</taxon>
        <taxon>Craniata</taxon>
        <taxon>Vertebrata</taxon>
        <taxon>Euteleostomi</taxon>
        <taxon>Actinopterygii</taxon>
        <taxon>Neopterygii</taxon>
        <taxon>Teleostei</taxon>
        <taxon>Anguilliformes</taxon>
        <taxon>Anguillidae</taxon>
        <taxon>Anguilla</taxon>
    </lineage>
</organism>
<dbReference type="EMBL" id="JAFIRN010000008">
    <property type="protein sequence ID" value="KAG5844594.1"/>
    <property type="molecule type" value="Genomic_DNA"/>
</dbReference>
<keyword evidence="14" id="KW-0206">Cytoskeleton</keyword>
<keyword evidence="13" id="KW-0325">Glycoprotein</keyword>
<comment type="similarity">
    <text evidence="4">Belongs to the sarcoglycan beta/delta/gamma/zeta family.</text>
</comment>
<accession>A0A9D3M8W5</accession>
<dbReference type="GO" id="GO:0048738">
    <property type="term" value="P:cardiac muscle tissue development"/>
    <property type="evidence" value="ECO:0007669"/>
    <property type="project" value="TreeGrafter"/>
</dbReference>
<evidence type="ECO:0000256" key="3">
    <source>
        <dbReference type="ARBA" id="ARBA00004274"/>
    </source>
</evidence>
<feature type="transmembrane region" description="Helical" evidence="15">
    <location>
        <begin position="35"/>
        <end position="58"/>
    </location>
</feature>
<evidence type="ECO:0000256" key="10">
    <source>
        <dbReference type="ARBA" id="ARBA00022989"/>
    </source>
</evidence>
<keyword evidence="11 15" id="KW-0472">Membrane</keyword>
<keyword evidence="17" id="KW-1185">Reference proteome</keyword>
<reference evidence="16" key="1">
    <citation type="submission" date="2021-01" db="EMBL/GenBank/DDBJ databases">
        <title>A chromosome-scale assembly of European eel, Anguilla anguilla.</title>
        <authorList>
            <person name="Henkel C."/>
            <person name="Jong-Raadsen S.A."/>
            <person name="Dufour S."/>
            <person name="Weltzien F.-A."/>
            <person name="Palstra A.P."/>
            <person name="Pelster B."/>
            <person name="Spaink H.P."/>
            <person name="Van Den Thillart G.E."/>
            <person name="Jansen H."/>
            <person name="Zahm M."/>
            <person name="Klopp C."/>
            <person name="Cedric C."/>
            <person name="Louis A."/>
            <person name="Berthelot C."/>
            <person name="Parey E."/>
            <person name="Roest Crollius H."/>
            <person name="Montfort J."/>
            <person name="Robinson-Rechavi M."/>
            <person name="Bucao C."/>
            <person name="Bouchez O."/>
            <person name="Gislard M."/>
            <person name="Lluch J."/>
            <person name="Milhes M."/>
            <person name="Lampietro C."/>
            <person name="Lopez Roques C."/>
            <person name="Donnadieu C."/>
            <person name="Braasch I."/>
            <person name="Desvignes T."/>
            <person name="Postlethwait J."/>
            <person name="Bobe J."/>
            <person name="Guiguen Y."/>
            <person name="Dirks R."/>
        </authorList>
    </citation>
    <scope>NUCLEOTIDE SEQUENCE</scope>
    <source>
        <strain evidence="16">Tag_6206</strain>
        <tissue evidence="16">Liver</tissue>
    </source>
</reference>
<evidence type="ECO:0000313" key="16">
    <source>
        <dbReference type="EMBL" id="KAG5844594.1"/>
    </source>
</evidence>
<dbReference type="Proteomes" id="UP001044222">
    <property type="component" value="Chromosome 8"/>
</dbReference>
<comment type="function">
    <text evidence="1">Component of the sarcoglycan complex, a subcomplex of the dystrophin-glycoprotein complex which forms a link between the F-actin cytoskeleton and the extracellular matrix.</text>
</comment>
<proteinExistence type="inferred from homology"/>
<evidence type="ECO:0000256" key="7">
    <source>
        <dbReference type="ARBA" id="ARBA00022490"/>
    </source>
</evidence>
<dbReference type="GO" id="GO:0060047">
    <property type="term" value="P:heart contraction"/>
    <property type="evidence" value="ECO:0007669"/>
    <property type="project" value="TreeGrafter"/>
</dbReference>
<evidence type="ECO:0000256" key="5">
    <source>
        <dbReference type="ARBA" id="ARBA00020453"/>
    </source>
</evidence>
<dbReference type="Pfam" id="PF04790">
    <property type="entry name" value="Sarcoglycan_1"/>
    <property type="match status" value="1"/>
</dbReference>
<dbReference type="GO" id="GO:0042383">
    <property type="term" value="C:sarcolemma"/>
    <property type="evidence" value="ECO:0007669"/>
    <property type="project" value="UniProtKB-SubCell"/>
</dbReference>
<evidence type="ECO:0000256" key="4">
    <source>
        <dbReference type="ARBA" id="ARBA00007574"/>
    </source>
</evidence>
<evidence type="ECO:0000313" key="17">
    <source>
        <dbReference type="Proteomes" id="UP001044222"/>
    </source>
</evidence>
<dbReference type="GO" id="GO:0016012">
    <property type="term" value="C:sarcoglycan complex"/>
    <property type="evidence" value="ECO:0007669"/>
    <property type="project" value="InterPro"/>
</dbReference>
<evidence type="ECO:0000256" key="6">
    <source>
        <dbReference type="ARBA" id="ARBA00022475"/>
    </source>
</evidence>
<comment type="caution">
    <text evidence="16">The sequence shown here is derived from an EMBL/GenBank/DDBJ whole genome shotgun (WGS) entry which is preliminary data.</text>
</comment>
<keyword evidence="7" id="KW-0963">Cytoplasm</keyword>
<dbReference type="GO" id="GO:0005856">
    <property type="term" value="C:cytoskeleton"/>
    <property type="evidence" value="ECO:0007669"/>
    <property type="project" value="UniProtKB-SubCell"/>
</dbReference>
<sequence>MAQGECDSLTRDSGVLDTGGRCAFKFGIGGWRKSCLHLVLLLLLAVLVLNFALTIWIFRVIHFNTEGMGLLKVTSQGVSLQGVSEFLSSIYAQEIHSREDTPLHVHSSQNVTLSARDGKGGAMGSLTVAPRMVKAYAEFLQVKSDKGKLILSADDSRVAVGAEKLRVTGPDGALFEHSIETPLIRSANFEDLRLESPTRSLSMDAPKGVSVHAVAGGAEAVSNMDIVLLSRDGMLVLDAGTVRLPKLPLGTGGKRGATQGLYEVCMCPDGRLYASAAGAGSTCHENSQDC</sequence>
<evidence type="ECO:0000256" key="11">
    <source>
        <dbReference type="ARBA" id="ARBA00023136"/>
    </source>
</evidence>
<dbReference type="PANTHER" id="PTHR12939:SF4">
    <property type="entry name" value="GAMMA-SARCOGLYCAN"/>
    <property type="match status" value="1"/>
</dbReference>
<evidence type="ECO:0000256" key="15">
    <source>
        <dbReference type="SAM" id="Phobius"/>
    </source>
</evidence>
<evidence type="ECO:0000256" key="1">
    <source>
        <dbReference type="ARBA" id="ARBA00002860"/>
    </source>
</evidence>
<dbReference type="InterPro" id="IPR039972">
    <property type="entry name" value="Sarcoglycan_gamma/delta/zeta"/>
</dbReference>
<keyword evidence="9" id="KW-0735">Signal-anchor</keyword>
<evidence type="ECO:0000256" key="9">
    <source>
        <dbReference type="ARBA" id="ARBA00022968"/>
    </source>
</evidence>
<name>A0A9D3M8W5_ANGAN</name>
<dbReference type="InterPro" id="IPR006875">
    <property type="entry name" value="Sarcoglycan"/>
</dbReference>
<evidence type="ECO:0000256" key="8">
    <source>
        <dbReference type="ARBA" id="ARBA00022692"/>
    </source>
</evidence>
<keyword evidence="8 15" id="KW-0812">Transmembrane</keyword>
<protein>
    <recommendedName>
        <fullName evidence="5">Gamma-sarcoglycan</fullName>
    </recommendedName>
</protein>
<evidence type="ECO:0000256" key="13">
    <source>
        <dbReference type="ARBA" id="ARBA00023180"/>
    </source>
</evidence>
<keyword evidence="6" id="KW-1003">Cell membrane</keyword>
<keyword evidence="12" id="KW-1015">Disulfide bond</keyword>
<evidence type="ECO:0000256" key="2">
    <source>
        <dbReference type="ARBA" id="ARBA00004245"/>
    </source>
</evidence>
<evidence type="ECO:0000256" key="12">
    <source>
        <dbReference type="ARBA" id="ARBA00023157"/>
    </source>
</evidence>
<gene>
    <name evidence="16" type="ORF">ANANG_G00164160</name>
</gene>
<comment type="subcellular location">
    <subcellularLocation>
        <location evidence="3">Cell membrane</location>
        <location evidence="3">Sarcolemma</location>
        <topology evidence="3">Single-pass type II membrane protein</topology>
    </subcellularLocation>
    <subcellularLocation>
        <location evidence="2">Cytoplasm</location>
        <location evidence="2">Cytoskeleton</location>
    </subcellularLocation>
</comment>
<dbReference type="PANTHER" id="PTHR12939">
    <property type="entry name" value="SARCOGLYCAN"/>
    <property type="match status" value="1"/>
</dbReference>
<evidence type="ECO:0000256" key="14">
    <source>
        <dbReference type="ARBA" id="ARBA00023212"/>
    </source>
</evidence>
<dbReference type="AlphaFoldDB" id="A0A9D3M8W5"/>
<keyword evidence="10 15" id="KW-1133">Transmembrane helix</keyword>